<dbReference type="GO" id="GO:0046983">
    <property type="term" value="F:protein dimerization activity"/>
    <property type="evidence" value="ECO:0007669"/>
    <property type="project" value="InterPro"/>
</dbReference>
<dbReference type="CDD" id="cd18918">
    <property type="entry name" value="bHLH_AtMYC1_like"/>
    <property type="match status" value="1"/>
</dbReference>
<sequence length="501" mass="56372">MYMDNGSCSFDPIDTAEATAVGPEDAFNSQLPPPPPPLPSMTGFSAADEITSAAEELASAVEEFAYHQHQHQHQHQHHHLLPNSQEEAAINMELQQQLAFNMDNSYNTDINTTAQLVSFDHLQHHNHHHHQQQPQWDNEDMSYNNNNHRHNQHHQEPADLLSLFHLPRCSATSSSSITFTNPTPPKTANFPNTSLAFLGDVPMGTDSPPSSSILYDPLLHLNLPPQPPLFKDLFQPLPNGYAFPSSSSRNGSLFSNGVMDMDGEGSGGVYQDGLEGMQFESGVLEFARDRSYIDRGRDGRGTKHFASERHRRVQMSDKYHVLKSLVPNPTKNDRASVVGDAIEYIRELRRTVNELKILVEKKRRGIEANKRRKSEEDTAGEVENCNIKPEPDHSYIRSSWLQRKSKDTEVDVRIIDDEVTIKLVQRKKINLLLTASRVLDELQLDLRHVAGGHVGDTYSFLFNTKIYEGSSLYASAIANKLMDVLDRQFGVILPLPPTNSY</sequence>
<evidence type="ECO:0000256" key="3">
    <source>
        <dbReference type="ARBA" id="ARBA00023163"/>
    </source>
</evidence>
<dbReference type="InterPro" id="IPR036638">
    <property type="entry name" value="HLH_DNA-bd_sf"/>
</dbReference>
<organism evidence="7 10">
    <name type="scientific">Cannabis sativa</name>
    <name type="common">Hemp</name>
    <name type="synonym">Marijuana</name>
    <dbReference type="NCBI Taxonomy" id="3483"/>
    <lineage>
        <taxon>Eukaryota</taxon>
        <taxon>Viridiplantae</taxon>
        <taxon>Streptophyta</taxon>
        <taxon>Embryophyta</taxon>
        <taxon>Tracheophyta</taxon>
        <taxon>Spermatophyta</taxon>
        <taxon>Magnoliopsida</taxon>
        <taxon>eudicotyledons</taxon>
        <taxon>Gunneridae</taxon>
        <taxon>Pentapetalae</taxon>
        <taxon>rosids</taxon>
        <taxon>fabids</taxon>
        <taxon>Rosales</taxon>
        <taxon>Cannabaceae</taxon>
        <taxon>Cannabis</taxon>
    </lineage>
</organism>
<evidence type="ECO:0000256" key="1">
    <source>
        <dbReference type="ARBA" id="ARBA00004123"/>
    </source>
</evidence>
<comment type="caution">
    <text evidence="7">The sequence shown here is derived from an EMBL/GenBank/DDBJ whole genome shotgun (WGS) entry which is preliminary data.</text>
</comment>
<evidence type="ECO:0000256" key="2">
    <source>
        <dbReference type="ARBA" id="ARBA00023015"/>
    </source>
</evidence>
<dbReference type="GO" id="GO:0005634">
    <property type="term" value="C:nucleus"/>
    <property type="evidence" value="ECO:0007669"/>
    <property type="project" value="UniProtKB-SubCell"/>
</dbReference>
<protein>
    <recommendedName>
        <fullName evidence="6">BHLH domain-containing protein</fullName>
    </recommendedName>
</protein>
<proteinExistence type="predicted"/>
<name>A0A7J6DWS2_CANSA</name>
<reference evidence="9 10" key="1">
    <citation type="journal article" date="2020" name="bioRxiv">
        <title>Sequence and annotation of 42 cannabis genomes reveals extensive copy number variation in cannabinoid synthesis and pathogen resistance genes.</title>
        <authorList>
            <person name="Mckernan K.J."/>
            <person name="Helbert Y."/>
            <person name="Kane L.T."/>
            <person name="Ebling H."/>
            <person name="Zhang L."/>
            <person name="Liu B."/>
            <person name="Eaton Z."/>
            <person name="Mclaughlin S."/>
            <person name="Kingan S."/>
            <person name="Baybayan P."/>
            <person name="Concepcion G."/>
            <person name="Jordan M."/>
            <person name="Riva A."/>
            <person name="Barbazuk W."/>
            <person name="Harkins T."/>
        </authorList>
    </citation>
    <scope>NUCLEOTIDE SEQUENCE [LARGE SCALE GENOMIC DNA]</scope>
    <source>
        <strain evidence="9 10">cv. Jamaican Lion 4</strain>
        <strain evidence="7">Father</strain>
        <strain evidence="8">Mother</strain>
        <tissue evidence="7">Leaf</tissue>
    </source>
</reference>
<keyword evidence="10" id="KW-1185">Reference proteome</keyword>
<feature type="region of interest" description="Disordered" evidence="5">
    <location>
        <begin position="123"/>
        <end position="152"/>
    </location>
</feature>
<dbReference type="Pfam" id="PF00010">
    <property type="entry name" value="HLH"/>
    <property type="match status" value="1"/>
</dbReference>
<keyword evidence="2" id="KW-0805">Transcription regulation</keyword>
<dbReference type="PANTHER" id="PTHR46834:SF1">
    <property type="entry name" value="TRANSCRIPTION FACTOR BHLH10"/>
    <property type="match status" value="1"/>
</dbReference>
<evidence type="ECO:0000313" key="7">
    <source>
        <dbReference type="EMBL" id="KAF4350593.1"/>
    </source>
</evidence>
<dbReference type="GO" id="GO:0006355">
    <property type="term" value="P:regulation of DNA-templated transcription"/>
    <property type="evidence" value="ECO:0007669"/>
    <property type="project" value="InterPro"/>
</dbReference>
<dbReference type="InterPro" id="IPR011598">
    <property type="entry name" value="bHLH_dom"/>
</dbReference>
<dbReference type="SMART" id="SM00353">
    <property type="entry name" value="HLH"/>
    <property type="match status" value="1"/>
</dbReference>
<dbReference type="AlphaFoldDB" id="A0A7J6DWS2"/>
<dbReference type="InterPro" id="IPR045896">
    <property type="entry name" value="MYC1-like_bHLH"/>
</dbReference>
<keyword evidence="4" id="KW-0539">Nucleus</keyword>
<dbReference type="EMBL" id="JAATIP010000007">
    <property type="protein sequence ID" value="KAF4395305.1"/>
    <property type="molecule type" value="Genomic_DNA"/>
</dbReference>
<dbReference type="Proteomes" id="UP000525078">
    <property type="component" value="Unassembled WGS sequence"/>
</dbReference>
<dbReference type="EMBL" id="JAATIQ010000594">
    <property type="protein sequence ID" value="KAF4350593.1"/>
    <property type="molecule type" value="Genomic_DNA"/>
</dbReference>
<evidence type="ECO:0000313" key="10">
    <source>
        <dbReference type="Proteomes" id="UP000583929"/>
    </source>
</evidence>
<evidence type="ECO:0000256" key="4">
    <source>
        <dbReference type="ARBA" id="ARBA00023242"/>
    </source>
</evidence>
<dbReference type="Proteomes" id="UP000583929">
    <property type="component" value="Unassembled WGS sequence"/>
</dbReference>
<evidence type="ECO:0000259" key="6">
    <source>
        <dbReference type="PROSITE" id="PS50888"/>
    </source>
</evidence>
<gene>
    <name evidence="8" type="ORF">F8388_001692</name>
    <name evidence="7" type="ORF">G4B88_017376</name>
</gene>
<dbReference type="OrthoDB" id="1932168at2759"/>
<evidence type="ECO:0000313" key="9">
    <source>
        <dbReference type="Proteomes" id="UP000525078"/>
    </source>
</evidence>
<dbReference type="SUPFAM" id="SSF47459">
    <property type="entry name" value="HLH, helix-loop-helix DNA-binding domain"/>
    <property type="match status" value="1"/>
</dbReference>
<accession>A0A7J6DWS2</accession>
<dbReference type="Gene3D" id="4.10.280.10">
    <property type="entry name" value="Helix-loop-helix DNA-binding domain"/>
    <property type="match status" value="1"/>
</dbReference>
<keyword evidence="3" id="KW-0804">Transcription</keyword>
<evidence type="ECO:0000256" key="5">
    <source>
        <dbReference type="SAM" id="MobiDB-lite"/>
    </source>
</evidence>
<dbReference type="PROSITE" id="PS50888">
    <property type="entry name" value="BHLH"/>
    <property type="match status" value="1"/>
</dbReference>
<dbReference type="PANTHER" id="PTHR46834">
    <property type="entry name" value="TRANSCRIPTION FACTOR BHLH91"/>
    <property type="match status" value="1"/>
</dbReference>
<feature type="region of interest" description="Disordered" evidence="5">
    <location>
        <begin position="24"/>
        <end position="44"/>
    </location>
</feature>
<dbReference type="InterPro" id="IPR045895">
    <property type="entry name" value="bHLH91-like"/>
</dbReference>
<feature type="domain" description="BHLH" evidence="6">
    <location>
        <begin position="299"/>
        <end position="348"/>
    </location>
</feature>
<dbReference type="GO" id="GO:0048658">
    <property type="term" value="P:anther wall tapetum development"/>
    <property type="evidence" value="ECO:0007669"/>
    <property type="project" value="InterPro"/>
</dbReference>
<comment type="subcellular location">
    <subcellularLocation>
        <location evidence="1">Nucleus</location>
    </subcellularLocation>
</comment>
<evidence type="ECO:0000313" key="8">
    <source>
        <dbReference type="EMBL" id="KAF4395305.1"/>
    </source>
</evidence>